<protein>
    <submittedName>
        <fullName evidence="1">Uncharacterized protein</fullName>
    </submittedName>
</protein>
<dbReference type="Pfam" id="PF18937">
    <property type="entry name" value="DUF5685"/>
    <property type="match status" value="1"/>
</dbReference>
<gene>
    <name evidence="1" type="ORF">GQ588_03460</name>
</gene>
<evidence type="ECO:0000313" key="2">
    <source>
        <dbReference type="Proteomes" id="UP000430508"/>
    </source>
</evidence>
<reference evidence="1 2" key="1">
    <citation type="submission" date="2019-12" db="EMBL/GenBank/DDBJ databases">
        <title>Sequence classification of anaerobic respiratory reductive dehalogenases: First we see many, then we see few.</title>
        <authorList>
            <person name="Molenda O."/>
            <person name="Puentes Jacome L.A."/>
            <person name="Cao X."/>
            <person name="Nesbo C.L."/>
            <person name="Tang S."/>
            <person name="Morson N."/>
            <person name="Patron J."/>
            <person name="Lomheim L."/>
            <person name="Wishart D.S."/>
            <person name="Edwards E.A."/>
        </authorList>
    </citation>
    <scope>NUCLEOTIDE SEQUENCE [LARGE SCALE GENOMIC DNA]</scope>
    <source>
        <strain evidence="1 2">12DCA</strain>
    </source>
</reference>
<accession>A0A857DGD1</accession>
<dbReference type="AlphaFoldDB" id="A0A857DGD1"/>
<proteinExistence type="predicted"/>
<sequence length="266" mass="30983">MFGYVVANIDKLTAEEKLHYRSCYCGLCQTLGDRHGTLSRITLNYDMTFLVLFLSALYQKDTTIQTGRCIMHPRKPHCYWHNEISDYTADMSIVLTYFKFLDDWKDERKILSLGEAKLFEKKYRQAAIRHPRQCAVISECLNTLSDIEKSGELKPDIPAGCFGRLMGEVFVFQEDDDAQDLRNFGESLGKFIYIMDACLDLKMDIQKECYNPLTALSTDHFPQILNLLMADCMEKYRQLPIKRDQNLIENILYSGVWTRYEAAKRK</sequence>
<dbReference type="EMBL" id="CP046996">
    <property type="protein sequence ID" value="QGZ99770.1"/>
    <property type="molecule type" value="Genomic_DNA"/>
</dbReference>
<dbReference type="RefSeq" id="WP_019225718.1">
    <property type="nucleotide sequence ID" value="NZ_CP046996.1"/>
</dbReference>
<dbReference type="Proteomes" id="UP000430508">
    <property type="component" value="Chromosome"/>
</dbReference>
<evidence type="ECO:0000313" key="1">
    <source>
        <dbReference type="EMBL" id="QGZ99770.1"/>
    </source>
</evidence>
<dbReference type="InterPro" id="IPR043740">
    <property type="entry name" value="DUF5685"/>
</dbReference>
<name>A0A857DGD1_9FIRM</name>
<organism evidence="1 2">
    <name type="scientific">Dehalobacter restrictus</name>
    <dbReference type="NCBI Taxonomy" id="55583"/>
    <lineage>
        <taxon>Bacteria</taxon>
        <taxon>Bacillati</taxon>
        <taxon>Bacillota</taxon>
        <taxon>Clostridia</taxon>
        <taxon>Eubacteriales</taxon>
        <taxon>Desulfitobacteriaceae</taxon>
        <taxon>Dehalobacter</taxon>
    </lineage>
</organism>